<feature type="domain" description="Chalcone/stilbene synthase C-terminal" evidence="6">
    <location>
        <begin position="243"/>
        <end position="393"/>
    </location>
</feature>
<organism evidence="7 8">
    <name type="scientific">Cucumis melo</name>
    <name type="common">Muskmelon</name>
    <dbReference type="NCBI Taxonomy" id="3656"/>
    <lineage>
        <taxon>Eukaryota</taxon>
        <taxon>Viridiplantae</taxon>
        <taxon>Streptophyta</taxon>
        <taxon>Embryophyta</taxon>
        <taxon>Tracheophyta</taxon>
        <taxon>Spermatophyta</taxon>
        <taxon>Magnoliopsida</taxon>
        <taxon>eudicotyledons</taxon>
        <taxon>Gunneridae</taxon>
        <taxon>Pentapetalae</taxon>
        <taxon>rosids</taxon>
        <taxon>fabids</taxon>
        <taxon>Cucurbitales</taxon>
        <taxon>Cucurbitaceae</taxon>
        <taxon>Benincaseae</taxon>
        <taxon>Cucumis</taxon>
    </lineage>
</organism>
<dbReference type="InterPro" id="IPR011141">
    <property type="entry name" value="Polyketide_synthase_type-III"/>
</dbReference>
<dbReference type="SUPFAM" id="SSF53901">
    <property type="entry name" value="Thiolase-like"/>
    <property type="match status" value="2"/>
</dbReference>
<dbReference type="PANTHER" id="PTHR11877">
    <property type="entry name" value="HYDROXYMETHYLGLUTARYL-COA SYNTHASE"/>
    <property type="match status" value="1"/>
</dbReference>
<gene>
    <name evidence="8" type="primary">LOC103493945</name>
</gene>
<evidence type="ECO:0000256" key="1">
    <source>
        <dbReference type="ARBA" id="ARBA00005531"/>
    </source>
</evidence>
<protein>
    <submittedName>
        <fullName evidence="8">Type III polyketide synthase B</fullName>
    </submittedName>
</protein>
<dbReference type="RefSeq" id="XP_008453147.2">
    <property type="nucleotide sequence ID" value="XM_008454925.3"/>
</dbReference>
<evidence type="ECO:0000259" key="5">
    <source>
        <dbReference type="Pfam" id="PF00195"/>
    </source>
</evidence>
<dbReference type="PIRSF" id="PIRSF000451">
    <property type="entry name" value="PKS_III"/>
    <property type="match status" value="1"/>
</dbReference>
<dbReference type="InParanoid" id="A0A1S3BWN4"/>
<comment type="similarity">
    <text evidence="1 3">Belongs to the thiolase-like superfamily. Chalcone/stilbene synthases family.</text>
</comment>
<reference evidence="7" key="1">
    <citation type="submission" date="2025-05" db="UniProtKB">
        <authorList>
            <consortium name="RefSeq"/>
        </authorList>
    </citation>
    <scope>NUCLEOTIDE SEQUENCE [LARGE SCALE GENOMIC DNA]</scope>
</reference>
<feature type="region of interest" description="Disordered" evidence="4">
    <location>
        <begin position="1"/>
        <end position="20"/>
    </location>
</feature>
<dbReference type="InterPro" id="IPR016039">
    <property type="entry name" value="Thiolase-like"/>
</dbReference>
<dbReference type="Pfam" id="PF02797">
    <property type="entry name" value="Chal_sti_synt_C"/>
    <property type="match status" value="1"/>
</dbReference>
<dbReference type="KEGG" id="cmo:103493945"/>
<dbReference type="GO" id="GO:0016747">
    <property type="term" value="F:acyltransferase activity, transferring groups other than amino-acyl groups"/>
    <property type="evidence" value="ECO:0007669"/>
    <property type="project" value="InterPro"/>
</dbReference>
<dbReference type="AlphaFoldDB" id="A0A1S3BWN4"/>
<dbReference type="Pfam" id="PF00195">
    <property type="entry name" value="Chal_sti_synt_N"/>
    <property type="match status" value="1"/>
</dbReference>
<dbReference type="CDD" id="cd00831">
    <property type="entry name" value="CHS_like"/>
    <property type="match status" value="1"/>
</dbReference>
<dbReference type="InterPro" id="IPR001099">
    <property type="entry name" value="Chalcone/stilbene_synt_N"/>
</dbReference>
<evidence type="ECO:0000256" key="3">
    <source>
        <dbReference type="RuleBase" id="RU003633"/>
    </source>
</evidence>
<dbReference type="Gramene" id="MELO3C017129.2.1">
    <property type="protein sequence ID" value="MELO3C017129.2.1"/>
    <property type="gene ID" value="MELO3C017129.2"/>
</dbReference>
<keyword evidence="3" id="KW-0808">Transferase</keyword>
<dbReference type="GeneID" id="103493945"/>
<evidence type="ECO:0000313" key="7">
    <source>
        <dbReference type="Proteomes" id="UP001652600"/>
    </source>
</evidence>
<evidence type="ECO:0000259" key="6">
    <source>
        <dbReference type="Pfam" id="PF02797"/>
    </source>
</evidence>
<dbReference type="Proteomes" id="UP001652600">
    <property type="component" value="Chromosome 2"/>
</dbReference>
<proteinExistence type="inferred from homology"/>
<feature type="active site" description="Acyl-thioester intermediate" evidence="2">
    <location>
        <position position="169"/>
    </location>
</feature>
<dbReference type="InterPro" id="IPR012328">
    <property type="entry name" value="Chalcone/stilbene_synt_C"/>
</dbReference>
<evidence type="ECO:0000313" key="8">
    <source>
        <dbReference type="RefSeq" id="XP_008453147.2"/>
    </source>
</evidence>
<name>A0A1S3BWN4_CUCME</name>
<accession>A0A1S3BWN4</accession>
<feature type="domain" description="Chalcone/stilbene synthase N-terminal" evidence="5">
    <location>
        <begin position="17"/>
        <end position="233"/>
    </location>
</feature>
<reference evidence="8" key="2">
    <citation type="submission" date="2025-08" db="UniProtKB">
        <authorList>
            <consortium name="RefSeq"/>
        </authorList>
    </citation>
    <scope>IDENTIFICATION</scope>
    <source>
        <tissue evidence="8">Stem</tissue>
    </source>
</reference>
<sequence>MKEMENRNGAQGAPKGKTNPGKATILALGKAFPPQLVLQDYLVDGYFKDTSCDDIDLKQKLTRLCKTTTVKTRYVVMSEEILKKYPELAKEGQPTIKQRLEICNKAVTEMAIEASQAAINNWGRSVLDITHLVYVSSSEARLPGGDLFLARGLGLSPQTQRVMLYFTGCSGGVAGLRVAKDLAENNPGSRVLLVTSETTIIGFKPPSANRPYDLVGVALFGDGAGAMLIGRDPFLGIERPLFELHTTTQKFIPDTQNIIDGKLSEEGISFTITRELPQIIEDNIESFCETFLQTLGLHEKEYNKMFWAVHPGGPAILNRLEKRLELLPEKLTASRRALMDYGNASSNTIVYVLEYMMEESLKMKMDGRKTEEWGLILAFGPGISFEGILARNLAV</sequence>
<keyword evidence="3" id="KW-0012">Acyltransferase</keyword>
<evidence type="ECO:0000256" key="2">
    <source>
        <dbReference type="PIRSR" id="PIRSR000451-1"/>
    </source>
</evidence>
<dbReference type="Gene3D" id="3.40.47.10">
    <property type="match status" value="2"/>
</dbReference>
<dbReference type="PANTHER" id="PTHR11877:SF10">
    <property type="entry name" value="TYPE III POLYKETIDE SYNTHASE B"/>
    <property type="match status" value="1"/>
</dbReference>
<dbReference type="GO" id="GO:0030639">
    <property type="term" value="P:polyketide biosynthetic process"/>
    <property type="evidence" value="ECO:0007669"/>
    <property type="project" value="TreeGrafter"/>
</dbReference>
<evidence type="ECO:0000256" key="4">
    <source>
        <dbReference type="SAM" id="MobiDB-lite"/>
    </source>
</evidence>
<dbReference type="eggNOG" id="ENOG502QSSY">
    <property type="taxonomic scope" value="Eukaryota"/>
</dbReference>
<keyword evidence="7" id="KW-1185">Reference proteome</keyword>